<reference evidence="2" key="2">
    <citation type="submission" date="2020-05" db="EMBL/GenBank/DDBJ databases">
        <authorList>
            <person name="Kim H.-S."/>
            <person name="Proctor R.H."/>
            <person name="Brown D.W."/>
        </authorList>
    </citation>
    <scope>NUCLEOTIDE SEQUENCE</scope>
    <source>
        <strain evidence="2">NRRL 20472</strain>
    </source>
</reference>
<feature type="compositionally biased region" description="Polar residues" evidence="1">
    <location>
        <begin position="84"/>
        <end position="97"/>
    </location>
</feature>
<reference evidence="2" key="1">
    <citation type="journal article" date="2020" name="BMC Genomics">
        <title>Correction to: Identification and distribution of gene clusters required for synthesis of sphingolipid metabolism inhibitors in diverse species of the filamentous fungus Fusarium.</title>
        <authorList>
            <person name="Kim H.S."/>
            <person name="Lohmar J.M."/>
            <person name="Busman M."/>
            <person name="Brown D.W."/>
            <person name="Naumann T.A."/>
            <person name="Divon H.H."/>
            <person name="Lysoe E."/>
            <person name="Uhlig S."/>
            <person name="Proctor R.H."/>
        </authorList>
    </citation>
    <scope>NUCLEOTIDE SEQUENCE</scope>
    <source>
        <strain evidence="2">NRRL 20472</strain>
    </source>
</reference>
<dbReference type="InterPro" id="IPR021833">
    <property type="entry name" value="DUF3425"/>
</dbReference>
<dbReference type="Proteomes" id="UP000622797">
    <property type="component" value="Unassembled WGS sequence"/>
</dbReference>
<keyword evidence="3" id="KW-1185">Reference proteome</keyword>
<comment type="caution">
    <text evidence="2">The sequence shown here is derived from an EMBL/GenBank/DDBJ whole genome shotgun (WGS) entry which is preliminary data.</text>
</comment>
<feature type="compositionally biased region" description="Basic residues" evidence="1">
    <location>
        <begin position="14"/>
        <end position="30"/>
    </location>
</feature>
<evidence type="ECO:0008006" key="4">
    <source>
        <dbReference type="Google" id="ProtNLM"/>
    </source>
</evidence>
<feature type="compositionally biased region" description="Basic and acidic residues" evidence="1">
    <location>
        <begin position="71"/>
        <end position="83"/>
    </location>
</feature>
<accession>A0A8H4UBU4</accession>
<feature type="region of interest" description="Disordered" evidence="1">
    <location>
        <begin position="60"/>
        <end position="102"/>
    </location>
</feature>
<organism evidence="2 3">
    <name type="scientific">Fusarium sarcochroum</name>
    <dbReference type="NCBI Taxonomy" id="1208366"/>
    <lineage>
        <taxon>Eukaryota</taxon>
        <taxon>Fungi</taxon>
        <taxon>Dikarya</taxon>
        <taxon>Ascomycota</taxon>
        <taxon>Pezizomycotina</taxon>
        <taxon>Sordariomycetes</taxon>
        <taxon>Hypocreomycetidae</taxon>
        <taxon>Hypocreales</taxon>
        <taxon>Nectriaceae</taxon>
        <taxon>Fusarium</taxon>
        <taxon>Fusarium lateritium species complex</taxon>
    </lineage>
</organism>
<name>A0A8H4UBU4_9HYPO</name>
<dbReference type="PANTHER" id="PTHR38116">
    <property type="entry name" value="CHROMOSOME 7, WHOLE GENOME SHOTGUN SEQUENCE"/>
    <property type="match status" value="1"/>
</dbReference>
<sequence length="338" mass="38905">MVTANQDVHAQVRRDRKRAQNRLNQRARRERIKIEEDKTLKPGKRPFRVGRWRIGIDATSNVLKQPHQSHTKSDDEYIHDRHSSVSGSDGTLQSTSSDEGEEVISQHLMMPSAIEYSSTLGLSLSADHALLHLIAFNVCRGFGANKCMLRTFANLIEAFDFPILQPEKKTFCEIVTVRPRDRPALIPHRLQPTHLQMNSPHPHWIDTLPFPDIRDNLIRKQLIFDHVQFLEDIVGDFVYVLPPAVPYETSFRPVEKMRDDYIPNHDPGLILWGEPHLRDSWEVTPKFLAKWAWLIGDCKDLVRVSNKQRLSRGERPMPVCSSLASEHKSQQGSIIELE</sequence>
<dbReference type="AlphaFoldDB" id="A0A8H4UBU4"/>
<evidence type="ECO:0000256" key="1">
    <source>
        <dbReference type="SAM" id="MobiDB-lite"/>
    </source>
</evidence>
<dbReference type="PANTHER" id="PTHR38116:SF1">
    <property type="entry name" value="BZIP DOMAIN-CONTAINING PROTEIN"/>
    <property type="match status" value="1"/>
</dbReference>
<dbReference type="OrthoDB" id="125347at2759"/>
<evidence type="ECO:0000313" key="2">
    <source>
        <dbReference type="EMBL" id="KAF4973197.1"/>
    </source>
</evidence>
<proteinExistence type="predicted"/>
<gene>
    <name evidence="2" type="ORF">FSARC_449</name>
</gene>
<protein>
    <recommendedName>
        <fullName evidence="4">BZIP domain-containing protein</fullName>
    </recommendedName>
</protein>
<dbReference type="EMBL" id="JABEXW010000026">
    <property type="protein sequence ID" value="KAF4973197.1"/>
    <property type="molecule type" value="Genomic_DNA"/>
</dbReference>
<evidence type="ECO:0000313" key="3">
    <source>
        <dbReference type="Proteomes" id="UP000622797"/>
    </source>
</evidence>
<feature type="region of interest" description="Disordered" evidence="1">
    <location>
        <begin position="1"/>
        <end position="30"/>
    </location>
</feature>
<dbReference type="Pfam" id="PF11905">
    <property type="entry name" value="DUF3425"/>
    <property type="match status" value="1"/>
</dbReference>
<feature type="region of interest" description="Disordered" evidence="1">
    <location>
        <begin position="313"/>
        <end position="338"/>
    </location>
</feature>